<dbReference type="AlphaFoldDB" id="A0A4Y9ZDZ1"/>
<feature type="compositionally biased region" description="Polar residues" evidence="1">
    <location>
        <begin position="282"/>
        <end position="303"/>
    </location>
</feature>
<gene>
    <name evidence="3" type="ORF">EVG20_g804</name>
</gene>
<feature type="transmembrane region" description="Helical" evidence="2">
    <location>
        <begin position="36"/>
        <end position="54"/>
    </location>
</feature>
<keyword evidence="4" id="KW-1185">Reference proteome</keyword>
<feature type="transmembrane region" description="Helical" evidence="2">
    <location>
        <begin position="220"/>
        <end position="244"/>
    </location>
</feature>
<dbReference type="EMBL" id="SEOQ01000022">
    <property type="protein sequence ID" value="TFY72187.1"/>
    <property type="molecule type" value="Genomic_DNA"/>
</dbReference>
<keyword evidence="2" id="KW-0812">Transmembrane</keyword>
<feature type="compositionally biased region" description="Basic and acidic residues" evidence="1">
    <location>
        <begin position="314"/>
        <end position="326"/>
    </location>
</feature>
<name>A0A4Y9ZDZ1_9AGAM</name>
<keyword evidence="2" id="KW-0472">Membrane</keyword>
<feature type="transmembrane region" description="Helical" evidence="2">
    <location>
        <begin position="6"/>
        <end position="29"/>
    </location>
</feature>
<dbReference type="OrthoDB" id="3226582at2759"/>
<evidence type="ECO:0000313" key="4">
    <source>
        <dbReference type="Proteomes" id="UP000298327"/>
    </source>
</evidence>
<protein>
    <submittedName>
        <fullName evidence="3">Uncharacterized protein</fullName>
    </submittedName>
</protein>
<dbReference type="Proteomes" id="UP000298327">
    <property type="component" value="Unassembled WGS sequence"/>
</dbReference>
<evidence type="ECO:0000256" key="2">
    <source>
        <dbReference type="SAM" id="Phobius"/>
    </source>
</evidence>
<comment type="caution">
    <text evidence="3">The sequence shown here is derived from an EMBL/GenBank/DDBJ whole genome shotgun (WGS) entry which is preliminary data.</text>
</comment>
<evidence type="ECO:0000313" key="3">
    <source>
        <dbReference type="EMBL" id="TFY72187.1"/>
    </source>
</evidence>
<feature type="region of interest" description="Disordered" evidence="1">
    <location>
        <begin position="282"/>
        <end position="328"/>
    </location>
</feature>
<keyword evidence="2" id="KW-1133">Transmembrane helix</keyword>
<reference evidence="3 4" key="1">
    <citation type="submission" date="2019-02" db="EMBL/GenBank/DDBJ databases">
        <title>Genome sequencing of the rare red list fungi Dentipellis fragilis.</title>
        <authorList>
            <person name="Buettner E."/>
            <person name="Kellner H."/>
        </authorList>
    </citation>
    <scope>NUCLEOTIDE SEQUENCE [LARGE SCALE GENOMIC DNA]</scope>
    <source>
        <strain evidence="3 4">DSM 105465</strain>
    </source>
</reference>
<evidence type="ECO:0000256" key="1">
    <source>
        <dbReference type="SAM" id="MobiDB-lite"/>
    </source>
</evidence>
<proteinExistence type="predicted"/>
<organism evidence="3 4">
    <name type="scientific">Dentipellis fragilis</name>
    <dbReference type="NCBI Taxonomy" id="205917"/>
    <lineage>
        <taxon>Eukaryota</taxon>
        <taxon>Fungi</taxon>
        <taxon>Dikarya</taxon>
        <taxon>Basidiomycota</taxon>
        <taxon>Agaricomycotina</taxon>
        <taxon>Agaricomycetes</taxon>
        <taxon>Russulales</taxon>
        <taxon>Hericiaceae</taxon>
        <taxon>Dentipellis</taxon>
    </lineage>
</organism>
<accession>A0A4Y9ZDZ1</accession>
<sequence>MCGETFYAALSVLYGLYVALFGGSVYILLTRRPNTYHLAASSAMFLLTTVYMGINLAQILATPIITSTSAVLNGNLIAPCGAGTSERVHEALMFDLLQVVADPVTTCISLWKSNRRWSTDISLRGAVATTAWTLGRSGARNTPAGGNWYAYQTQPIEFKELIHIGHAASRIWFMARQLEMSLGRATGVRYRAAMSMIIESGFIITASQLAEACIVLVDSVAAYSTLIYAIAQLLMVIAPTLIIVRVGMGRGFDSVVETAHEHQASHGLRETQVRSIRFASHPTTTAEGSHLTSVEANARSTGSELGIDSRSAYRGREHSTSGEKWRMRMQRRQKLL</sequence>